<organism evidence="2 3">
    <name type="scientific">Flavivirga eckloniae</name>
    <dbReference type="NCBI Taxonomy" id="1803846"/>
    <lineage>
        <taxon>Bacteria</taxon>
        <taxon>Pseudomonadati</taxon>
        <taxon>Bacteroidota</taxon>
        <taxon>Flavobacteriia</taxon>
        <taxon>Flavobacteriales</taxon>
        <taxon>Flavobacteriaceae</taxon>
        <taxon>Flavivirga</taxon>
    </lineage>
</organism>
<dbReference type="AlphaFoldDB" id="A0A2K9PMJ2"/>
<dbReference type="KEGG" id="fek:C1H87_05950"/>
<keyword evidence="1" id="KW-0732">Signal</keyword>
<feature type="chain" id="PRO_5014726956" evidence="1">
    <location>
        <begin position="25"/>
        <end position="90"/>
    </location>
</feature>
<keyword evidence="3" id="KW-1185">Reference proteome</keyword>
<evidence type="ECO:0000313" key="3">
    <source>
        <dbReference type="Proteomes" id="UP000235826"/>
    </source>
</evidence>
<accession>A0A2K9PMJ2</accession>
<dbReference type="Proteomes" id="UP000235826">
    <property type="component" value="Chromosome"/>
</dbReference>
<dbReference type="InterPro" id="IPR045391">
    <property type="entry name" value="DUF6520"/>
</dbReference>
<dbReference type="EMBL" id="CP025791">
    <property type="protein sequence ID" value="AUP78281.1"/>
    <property type="molecule type" value="Genomic_DNA"/>
</dbReference>
<feature type="signal peptide" evidence="1">
    <location>
        <begin position="1"/>
        <end position="24"/>
    </location>
</feature>
<dbReference type="Pfam" id="PF20130">
    <property type="entry name" value="DUF6520"/>
    <property type="match status" value="1"/>
</dbReference>
<evidence type="ECO:0000256" key="1">
    <source>
        <dbReference type="SAM" id="SignalP"/>
    </source>
</evidence>
<protein>
    <submittedName>
        <fullName evidence="2">Uncharacterized protein</fullName>
    </submittedName>
</protein>
<dbReference type="RefSeq" id="WP_102754937.1">
    <property type="nucleotide sequence ID" value="NZ_CP025791.1"/>
</dbReference>
<evidence type="ECO:0000313" key="2">
    <source>
        <dbReference type="EMBL" id="AUP78281.1"/>
    </source>
</evidence>
<dbReference type="OrthoDB" id="1179119at2"/>
<proteinExistence type="predicted"/>
<name>A0A2K9PMJ2_9FLAO</name>
<sequence length="90" mass="9899">MKSKIFKIVLSAITLILAITASLAFTTNKVASYITEGKYLDSNYECQYITPIDCCETGCEDCTVFIFGAGQTEVYLKVSQCTIVLKKCSC</sequence>
<gene>
    <name evidence="2" type="ORF">C1H87_05950</name>
</gene>
<reference evidence="2 3" key="1">
    <citation type="submission" date="2018-01" db="EMBL/GenBank/DDBJ databases">
        <title>Complete genome sequence of Flavivirga eckloniae ECD14 isolated from seaweed Ecklonia cava.</title>
        <authorList>
            <person name="Lee J.H."/>
            <person name="Baik K.S."/>
            <person name="Seong C.N."/>
        </authorList>
    </citation>
    <scope>NUCLEOTIDE SEQUENCE [LARGE SCALE GENOMIC DNA]</scope>
    <source>
        <strain evidence="2 3">ECD14</strain>
    </source>
</reference>